<reference evidence="1 2" key="1">
    <citation type="submission" date="2018-08" db="EMBL/GenBank/DDBJ databases">
        <title>Thalassotalea euphylliae genome.</title>
        <authorList>
            <person name="Summers S."/>
            <person name="Rice S.A."/>
            <person name="Freckelton M.L."/>
            <person name="Nedved B.T."/>
            <person name="Hadfield M.G."/>
        </authorList>
    </citation>
    <scope>NUCLEOTIDE SEQUENCE [LARGE SCALE GENOMIC DNA]</scope>
    <source>
        <strain evidence="1 2">H2</strain>
    </source>
</reference>
<protein>
    <submittedName>
        <fullName evidence="1">Uncharacterized protein</fullName>
    </submittedName>
</protein>
<evidence type="ECO:0000313" key="2">
    <source>
        <dbReference type="Proteomes" id="UP000256999"/>
    </source>
</evidence>
<dbReference type="EMBL" id="QUOV01000001">
    <property type="protein sequence ID" value="REL34806.1"/>
    <property type="molecule type" value="Genomic_DNA"/>
</dbReference>
<gene>
    <name evidence="1" type="ORF">DXX92_05225</name>
</gene>
<proteinExistence type="predicted"/>
<evidence type="ECO:0000313" key="1">
    <source>
        <dbReference type="EMBL" id="REL34806.1"/>
    </source>
</evidence>
<comment type="caution">
    <text evidence="1">The sequence shown here is derived from an EMBL/GenBank/DDBJ whole genome shotgun (WGS) entry which is preliminary data.</text>
</comment>
<sequence length="105" mass="12541">MLAKKFQRARRLTDQIAEFVEAFNIEGCQLLLAQRLTLLTEIKSELESYTPENKALRVEFEELLLWIEEQDKQPQEKAEDFKNKYQDKLKKQKKTNFAIKQYTSL</sequence>
<dbReference type="Proteomes" id="UP000256999">
    <property type="component" value="Unassembled WGS sequence"/>
</dbReference>
<name>A0A3E0UD28_9GAMM</name>
<accession>A0A3E0UD28</accession>
<organism evidence="1 2">
    <name type="scientific">Thalassotalea euphylliae</name>
    <dbReference type="NCBI Taxonomy" id="1655234"/>
    <lineage>
        <taxon>Bacteria</taxon>
        <taxon>Pseudomonadati</taxon>
        <taxon>Pseudomonadota</taxon>
        <taxon>Gammaproteobacteria</taxon>
        <taxon>Alteromonadales</taxon>
        <taxon>Colwelliaceae</taxon>
        <taxon>Thalassotalea</taxon>
    </lineage>
</organism>
<dbReference type="AlphaFoldDB" id="A0A3E0UD28"/>